<accession>A0A0G1A8L5</accession>
<dbReference type="AlphaFoldDB" id="A0A0G1A8L5"/>
<evidence type="ECO:0000256" key="3">
    <source>
        <dbReference type="ARBA" id="ARBA00022679"/>
    </source>
</evidence>
<feature type="domain" description="Radical SAM core" evidence="9">
    <location>
        <begin position="194"/>
        <end position="435"/>
    </location>
</feature>
<organism evidence="10 11">
    <name type="scientific">Candidatus Magasanikbacteria bacterium GW2011_GWA2_42_32</name>
    <dbReference type="NCBI Taxonomy" id="1619039"/>
    <lineage>
        <taxon>Bacteria</taxon>
        <taxon>Candidatus Magasanikiibacteriota</taxon>
    </lineage>
</organism>
<keyword evidence="6" id="KW-0408">Iron</keyword>
<dbReference type="SUPFAM" id="SSF102114">
    <property type="entry name" value="Radical SAM enzymes"/>
    <property type="match status" value="1"/>
</dbReference>
<evidence type="ECO:0000256" key="5">
    <source>
        <dbReference type="ARBA" id="ARBA00022723"/>
    </source>
</evidence>
<evidence type="ECO:0000256" key="6">
    <source>
        <dbReference type="ARBA" id="ARBA00023004"/>
    </source>
</evidence>
<evidence type="ECO:0000259" key="9">
    <source>
        <dbReference type="PROSITE" id="PS51918"/>
    </source>
</evidence>
<dbReference type="Gene3D" id="3.40.50.280">
    <property type="entry name" value="Cobalamin-binding domain"/>
    <property type="match status" value="1"/>
</dbReference>
<dbReference type="GO" id="GO:0003824">
    <property type="term" value="F:catalytic activity"/>
    <property type="evidence" value="ECO:0007669"/>
    <property type="project" value="InterPro"/>
</dbReference>
<dbReference type="SMART" id="SM00729">
    <property type="entry name" value="Elp3"/>
    <property type="match status" value="1"/>
</dbReference>
<dbReference type="GO" id="GO:0051539">
    <property type="term" value="F:4 iron, 4 sulfur cluster binding"/>
    <property type="evidence" value="ECO:0007669"/>
    <property type="project" value="UniProtKB-KW"/>
</dbReference>
<dbReference type="PANTHER" id="PTHR43409">
    <property type="entry name" value="ANAEROBIC MAGNESIUM-PROTOPORPHYRIN IX MONOMETHYL ESTER CYCLASE-RELATED"/>
    <property type="match status" value="1"/>
</dbReference>
<keyword evidence="7" id="KW-0411">Iron-sulfur</keyword>
<evidence type="ECO:0000256" key="4">
    <source>
        <dbReference type="ARBA" id="ARBA00022691"/>
    </source>
</evidence>
<proteinExistence type="predicted"/>
<dbReference type="InterPro" id="IPR006158">
    <property type="entry name" value="Cobalamin-bd"/>
</dbReference>
<dbReference type="InterPro" id="IPR058240">
    <property type="entry name" value="rSAM_sf"/>
</dbReference>
<evidence type="ECO:0000313" key="11">
    <source>
        <dbReference type="Proteomes" id="UP000034837"/>
    </source>
</evidence>
<comment type="cofactor">
    <cofactor evidence="1">
        <name>[4Fe-4S] cluster</name>
        <dbReference type="ChEBI" id="CHEBI:49883"/>
    </cofactor>
</comment>
<dbReference type="SFLD" id="SFLDG01082">
    <property type="entry name" value="B12-binding_domain_containing"/>
    <property type="match status" value="1"/>
</dbReference>
<dbReference type="InterPro" id="IPR007197">
    <property type="entry name" value="rSAM"/>
</dbReference>
<dbReference type="PANTHER" id="PTHR43409:SF7">
    <property type="entry name" value="BLL1977 PROTEIN"/>
    <property type="match status" value="1"/>
</dbReference>
<keyword evidence="4" id="KW-0949">S-adenosyl-L-methionine</keyword>
<comment type="caution">
    <text evidence="10">The sequence shown here is derived from an EMBL/GenBank/DDBJ whole genome shotgun (WGS) entry which is preliminary data.</text>
</comment>
<dbReference type="GO" id="GO:0046872">
    <property type="term" value="F:metal ion binding"/>
    <property type="evidence" value="ECO:0007669"/>
    <property type="project" value="UniProtKB-KW"/>
</dbReference>
<dbReference type="GO" id="GO:0031419">
    <property type="term" value="F:cobalamin binding"/>
    <property type="evidence" value="ECO:0007669"/>
    <property type="project" value="InterPro"/>
</dbReference>
<protein>
    <submittedName>
        <fullName evidence="10">Radical SAM domain protein</fullName>
    </submittedName>
</protein>
<name>A0A0G1A8L5_9BACT</name>
<reference evidence="10 11" key="1">
    <citation type="journal article" date="2015" name="Nature">
        <title>rRNA introns, odd ribosomes, and small enigmatic genomes across a large radiation of phyla.</title>
        <authorList>
            <person name="Brown C.T."/>
            <person name="Hug L.A."/>
            <person name="Thomas B.C."/>
            <person name="Sharon I."/>
            <person name="Castelle C.J."/>
            <person name="Singh A."/>
            <person name="Wilkins M.J."/>
            <person name="Williams K.H."/>
            <person name="Banfield J.F."/>
        </authorList>
    </citation>
    <scope>NUCLEOTIDE SEQUENCE [LARGE SCALE GENOMIC DNA]</scope>
</reference>
<evidence type="ECO:0000313" key="10">
    <source>
        <dbReference type="EMBL" id="KKS57387.1"/>
    </source>
</evidence>
<dbReference type="PROSITE" id="PS51918">
    <property type="entry name" value="RADICAL_SAM"/>
    <property type="match status" value="1"/>
</dbReference>
<dbReference type="Pfam" id="PF04055">
    <property type="entry name" value="Radical_SAM"/>
    <property type="match status" value="1"/>
</dbReference>
<dbReference type="Pfam" id="PF02310">
    <property type="entry name" value="B12-binding"/>
    <property type="match status" value="1"/>
</dbReference>
<dbReference type="Gene3D" id="3.80.30.20">
    <property type="entry name" value="tm_1862 like domain"/>
    <property type="match status" value="1"/>
</dbReference>
<evidence type="ECO:0000256" key="2">
    <source>
        <dbReference type="ARBA" id="ARBA00022603"/>
    </source>
</evidence>
<dbReference type="Proteomes" id="UP000034837">
    <property type="component" value="Unassembled WGS sequence"/>
</dbReference>
<evidence type="ECO:0000259" key="8">
    <source>
        <dbReference type="PROSITE" id="PS51332"/>
    </source>
</evidence>
<dbReference type="SFLD" id="SFLDG01123">
    <property type="entry name" value="methyltransferase_(Class_B)"/>
    <property type="match status" value="1"/>
</dbReference>
<sequence>MKRLSVLLMKPYSEADEIIPPLGLGYLASAIRKNHEVIILDGVREKLTLAGFAQLLEEKSFDVIGIQIFTFHLNILEKYLEIIKNKNPKIITIVGGPQPSCSPAETLGKFKNLDYAFRGEAEIGLSNLLDALAEDQLTEEKKITIPGLIWRQSSGTVIVNDQMFVKDLDSLGMPAWDLLNFDKYPTSAPHSAFYKNTPIAPMTTTRGCPFDCTFCAGRMISGRKVRARSVASIIKEIEYLHDQFGVKEISFEDDNFTFDRSRTMEFCRELIKKPWQISFAFVNGIRLDTLDKELLLSLKAAGLYEVMVGIESGSDRVLKIMHKSLTASIIRDRVKLIQDSGLEAMGSFIIGYPGETRKEILETFKFARDLGLKRANFAIFKPFPGTPITVKLMEEGQIDFTNQDWDNFFLAKAAYAAPGFTAQELKNLRRYGFLRFYLRPVIFYKLLRDIRSFSHFKFIAKRIFRWIFK</sequence>
<dbReference type="SFLD" id="SFLDS00029">
    <property type="entry name" value="Radical_SAM"/>
    <property type="match status" value="1"/>
</dbReference>
<evidence type="ECO:0000256" key="1">
    <source>
        <dbReference type="ARBA" id="ARBA00001966"/>
    </source>
</evidence>
<dbReference type="CDD" id="cd02068">
    <property type="entry name" value="radical_SAM_B12_BD"/>
    <property type="match status" value="1"/>
</dbReference>
<keyword evidence="3" id="KW-0808">Transferase</keyword>
<feature type="domain" description="B12-binding" evidence="8">
    <location>
        <begin position="3"/>
        <end position="139"/>
    </location>
</feature>
<dbReference type="InterPro" id="IPR034466">
    <property type="entry name" value="Methyltransferase_Class_B"/>
</dbReference>
<dbReference type="InterPro" id="IPR023404">
    <property type="entry name" value="rSAM_horseshoe"/>
</dbReference>
<dbReference type="EMBL" id="LCDO01000001">
    <property type="protein sequence ID" value="KKS57387.1"/>
    <property type="molecule type" value="Genomic_DNA"/>
</dbReference>
<dbReference type="PROSITE" id="PS51332">
    <property type="entry name" value="B12_BINDING"/>
    <property type="match status" value="1"/>
</dbReference>
<dbReference type="CDD" id="cd01335">
    <property type="entry name" value="Radical_SAM"/>
    <property type="match status" value="1"/>
</dbReference>
<evidence type="ECO:0000256" key="7">
    <source>
        <dbReference type="ARBA" id="ARBA00023014"/>
    </source>
</evidence>
<keyword evidence="2" id="KW-0489">Methyltransferase</keyword>
<dbReference type="InterPro" id="IPR006638">
    <property type="entry name" value="Elp3/MiaA/NifB-like_rSAM"/>
</dbReference>
<dbReference type="InterPro" id="IPR051198">
    <property type="entry name" value="BchE-like"/>
</dbReference>
<keyword evidence="5" id="KW-0479">Metal-binding</keyword>
<gene>
    <name evidence="10" type="ORF">UV20_C0001G0027</name>
</gene>